<dbReference type="PANTHER" id="PTHR35175">
    <property type="entry name" value="DUF1289 DOMAIN-CONTAINING PROTEIN"/>
    <property type="match status" value="1"/>
</dbReference>
<accession>A0ABQ2EFS4</accession>
<keyword evidence="2" id="KW-1185">Reference proteome</keyword>
<gene>
    <name evidence="1" type="ORF">GCM10011394_18830</name>
</gene>
<dbReference type="Proteomes" id="UP000599009">
    <property type="component" value="Unassembled WGS sequence"/>
</dbReference>
<dbReference type="EMBL" id="BMME01000001">
    <property type="protein sequence ID" value="GGK09632.1"/>
    <property type="molecule type" value="Genomic_DNA"/>
</dbReference>
<evidence type="ECO:0000313" key="2">
    <source>
        <dbReference type="Proteomes" id="UP000599009"/>
    </source>
</evidence>
<dbReference type="Pfam" id="PF06945">
    <property type="entry name" value="DUF1289"/>
    <property type="match status" value="1"/>
</dbReference>
<dbReference type="PANTHER" id="PTHR35175:SF2">
    <property type="entry name" value="DUF1289 DOMAIN-CONTAINING PROTEIN"/>
    <property type="match status" value="1"/>
</dbReference>
<proteinExistence type="predicted"/>
<name>A0ABQ2EFS4_9GAMM</name>
<protein>
    <recommendedName>
        <fullName evidence="3">DUF1289 domain-containing protein</fullName>
    </recommendedName>
</protein>
<evidence type="ECO:0000313" key="1">
    <source>
        <dbReference type="EMBL" id="GGK09632.1"/>
    </source>
</evidence>
<sequence>MSTDFRAVQTPCIGVCTINDDGLCDGCLRTGDEIAGWLAMEDAQREQLMDLVLPAREARRA</sequence>
<dbReference type="InterPro" id="IPR010710">
    <property type="entry name" value="DUF1289"/>
</dbReference>
<evidence type="ECO:0008006" key="3">
    <source>
        <dbReference type="Google" id="ProtNLM"/>
    </source>
</evidence>
<comment type="caution">
    <text evidence="1">The sequence shown here is derived from an EMBL/GenBank/DDBJ whole genome shotgun (WGS) entry which is preliminary data.</text>
</comment>
<reference evidence="2" key="1">
    <citation type="journal article" date="2019" name="Int. J. Syst. Evol. Microbiol.">
        <title>The Global Catalogue of Microorganisms (GCM) 10K type strain sequencing project: providing services to taxonomists for standard genome sequencing and annotation.</title>
        <authorList>
            <consortium name="The Broad Institute Genomics Platform"/>
            <consortium name="The Broad Institute Genome Sequencing Center for Infectious Disease"/>
            <person name="Wu L."/>
            <person name="Ma J."/>
        </authorList>
    </citation>
    <scope>NUCLEOTIDE SEQUENCE [LARGE SCALE GENOMIC DNA]</scope>
    <source>
        <strain evidence="2">CGMCC 1.8985</strain>
    </source>
</reference>
<organism evidence="1 2">
    <name type="scientific">Luteimonas terricola</name>
    <dbReference type="NCBI Taxonomy" id="645597"/>
    <lineage>
        <taxon>Bacteria</taxon>
        <taxon>Pseudomonadati</taxon>
        <taxon>Pseudomonadota</taxon>
        <taxon>Gammaproteobacteria</taxon>
        <taxon>Lysobacterales</taxon>
        <taxon>Lysobacteraceae</taxon>
        <taxon>Luteimonas</taxon>
    </lineage>
</organism>